<dbReference type="AlphaFoldDB" id="A0A449AV81"/>
<evidence type="ECO:0000313" key="3">
    <source>
        <dbReference type="Proteomes" id="UP000290815"/>
    </source>
</evidence>
<accession>A0A449AV81</accession>
<keyword evidence="1" id="KW-0175">Coiled coil</keyword>
<evidence type="ECO:0000313" key="2">
    <source>
        <dbReference type="EMBL" id="VEU70443.1"/>
    </source>
</evidence>
<feature type="coiled-coil region" evidence="1">
    <location>
        <begin position="812"/>
        <end position="839"/>
    </location>
</feature>
<dbReference type="Proteomes" id="UP000290815">
    <property type="component" value="Chromosome"/>
</dbReference>
<name>A0A449AV81_9BACT</name>
<organism evidence="2 3">
    <name type="scientific">Mycoplasmopsis glycophila</name>
    <dbReference type="NCBI Taxonomy" id="171285"/>
    <lineage>
        <taxon>Bacteria</taxon>
        <taxon>Bacillati</taxon>
        <taxon>Mycoplasmatota</taxon>
        <taxon>Mycoplasmoidales</taxon>
        <taxon>Metamycoplasmataceae</taxon>
        <taxon>Mycoplasmopsis</taxon>
    </lineage>
</organism>
<gene>
    <name evidence="2" type="ORF">NCTC10194_00445</name>
</gene>
<evidence type="ECO:0000256" key="1">
    <source>
        <dbReference type="SAM" id="Coils"/>
    </source>
</evidence>
<proteinExistence type="predicted"/>
<sequence>MSTSSTANISTPSSTTMVLPTWERDVLLNDNSKIEKAYKTIWTIFTVNRFKEYLIENLKEEYGLDITGELREWLLKDTSMFTEQEKNYWADNINKYFIAYVDWKMEQLGIDRDHPSFQSMTSGFGGGSIKYFVNVAERSGGYYENSDRWGILQNILESKGILHGITFGERWIPSDKNDYDTTDLNRQPGTPVYTGTRTYTELPREQDGEYETREEVINFWRISLEDFRRSPENITGRFSAPERISKALANLTGDDVYNALIYSCYSACNILVNNKPRALRILLKNNVSDFIDVASRERYEEFRKAIFNELNYRLISGQIPGMSQRQKLIPSSMTVFGDPRDFLFTEQLVNPEAMIILINSDWENLGVKLNQDLTSFRIYEKFDNLVKIVRTVQIDNLSLNDFKNKVQSLETSFQDIRVKASGMDEYKAKTQGLESLFDNLNTKVTKLQEDKLKQDAEQTKQAAEVYKVYEKVGEIKVQFEALKKKEEELKNLISSNTEKIETEKGANVSNFELIQSQGQTLRQLIQNNTNEINTNYEQLTQMIASVSRDVASLKQNNSSGGEGTSDEDLTAIKEDLERIKSQLANRETFNSLLDERINEAKTEIEDKALELIAGKARKIDNLENRLITYSEEFENVKNDLLEKQTTISTAQEASKQAKEKALEVATNLGKTNERVLALENLNIGEVFNSTAQSNLNWLNDNKRHIFTTSNYNATSRSISNWNIVPGNGDNSNSVLKFNAGSGKHIALEARNNIFGIKDERNFYLVWFSKNRQSFWELNLPWDLNANNHKLYNLADPSADKDATNKKYVDSKVETIKNKLQELNRDFTELKEKVTKLESKKPTDERIIDNWDDLVKAVQLIQSRLDLLDAPSVDDEPEN</sequence>
<reference evidence="2 3" key="1">
    <citation type="submission" date="2019-01" db="EMBL/GenBank/DDBJ databases">
        <authorList>
            <consortium name="Pathogen Informatics"/>
        </authorList>
    </citation>
    <scope>NUCLEOTIDE SEQUENCE [LARGE SCALE GENOMIC DNA]</scope>
    <source>
        <strain evidence="2 3">NCTC10194</strain>
    </source>
</reference>
<dbReference type="RefSeq" id="WP_027333382.1">
    <property type="nucleotide sequence ID" value="NZ_LR215024.1"/>
</dbReference>
<dbReference type="EMBL" id="LR215024">
    <property type="protein sequence ID" value="VEU70443.1"/>
    <property type="molecule type" value="Genomic_DNA"/>
</dbReference>
<keyword evidence="3" id="KW-1185">Reference proteome</keyword>
<feature type="coiled-coil region" evidence="1">
    <location>
        <begin position="590"/>
        <end position="639"/>
    </location>
</feature>
<protein>
    <submittedName>
        <fullName evidence="2">Chromosome segregation protein SMC</fullName>
    </submittedName>
</protein>
<dbReference type="KEGG" id="mgly:NCTC10194_00445"/>